<reference evidence="2" key="1">
    <citation type="journal article" date="2020" name="bioRxiv">
        <title>Hybrid origin of Populus tomentosa Carr. identified through genome sequencing and phylogenomic analysis.</title>
        <authorList>
            <person name="An X."/>
            <person name="Gao K."/>
            <person name="Chen Z."/>
            <person name="Li J."/>
            <person name="Yang X."/>
            <person name="Yang X."/>
            <person name="Zhou J."/>
            <person name="Guo T."/>
            <person name="Zhao T."/>
            <person name="Huang S."/>
            <person name="Miao D."/>
            <person name="Khan W.U."/>
            <person name="Rao P."/>
            <person name="Ye M."/>
            <person name="Lei B."/>
            <person name="Liao W."/>
            <person name="Wang J."/>
            <person name="Ji L."/>
            <person name="Li Y."/>
            <person name="Guo B."/>
            <person name="Mustafa N.S."/>
            <person name="Li S."/>
            <person name="Yun Q."/>
            <person name="Keller S.R."/>
            <person name="Mao J."/>
            <person name="Zhang R."/>
            <person name="Strauss S.H."/>
        </authorList>
    </citation>
    <scope>NUCLEOTIDE SEQUENCE</scope>
    <source>
        <strain evidence="2">GM15</strain>
        <tissue evidence="2">Leaf</tissue>
    </source>
</reference>
<dbReference type="InterPro" id="IPR045136">
    <property type="entry name" value="Iah1-like"/>
</dbReference>
<organism evidence="2 3">
    <name type="scientific">Populus tomentosa</name>
    <name type="common">Chinese white poplar</name>
    <dbReference type="NCBI Taxonomy" id="118781"/>
    <lineage>
        <taxon>Eukaryota</taxon>
        <taxon>Viridiplantae</taxon>
        <taxon>Streptophyta</taxon>
        <taxon>Embryophyta</taxon>
        <taxon>Tracheophyta</taxon>
        <taxon>Spermatophyta</taxon>
        <taxon>Magnoliopsida</taxon>
        <taxon>eudicotyledons</taxon>
        <taxon>Gunneridae</taxon>
        <taxon>Pentapetalae</taxon>
        <taxon>rosids</taxon>
        <taxon>fabids</taxon>
        <taxon>Malpighiales</taxon>
        <taxon>Salicaceae</taxon>
        <taxon>Saliceae</taxon>
        <taxon>Populus</taxon>
    </lineage>
</organism>
<evidence type="ECO:0000313" key="2">
    <source>
        <dbReference type="EMBL" id="KAG6756096.1"/>
    </source>
</evidence>
<gene>
    <name evidence="2" type="ORF">POTOM_039517</name>
</gene>
<keyword evidence="1" id="KW-0472">Membrane</keyword>
<comment type="caution">
    <text evidence="2">The sequence shown here is derived from an EMBL/GenBank/DDBJ whole genome shotgun (WGS) entry which is preliminary data.</text>
</comment>
<dbReference type="Proteomes" id="UP000886885">
    <property type="component" value="Chromosome 11A"/>
</dbReference>
<feature type="transmembrane region" description="Helical" evidence="1">
    <location>
        <begin position="12"/>
        <end position="36"/>
    </location>
</feature>
<protein>
    <submittedName>
        <fullName evidence="2">Uncharacterized protein</fullName>
    </submittedName>
</protein>
<keyword evidence="1" id="KW-0812">Transmembrane</keyword>
<name>A0A8X8CBM4_POPTO</name>
<accession>A0A8X8CBM4</accession>
<evidence type="ECO:0000256" key="1">
    <source>
        <dbReference type="SAM" id="Phobius"/>
    </source>
</evidence>
<keyword evidence="1" id="KW-1133">Transmembrane helix</keyword>
<dbReference type="PANTHER" id="PTHR14209:SF19">
    <property type="entry name" value="ISOAMYL ACETATE-HYDROLYZING ESTERASE 1 HOMOLOG"/>
    <property type="match status" value="1"/>
</dbReference>
<sequence length="152" mass="17072">MLCLNSGTKPKMGLALYLLPFVHSAPGFFCSLSLVLPHSQCRPLSFVILCSAASGSGDWLLKTVKTMKRWPEIVILLITPPPIDEDARLRHRYIEKPLGLNERTNEAAGAYSQACISVAKEYICPLVDLWIKMQECPDWKQAYLIVIVLTKR</sequence>
<keyword evidence="3" id="KW-1185">Reference proteome</keyword>
<dbReference type="PANTHER" id="PTHR14209">
    <property type="entry name" value="ISOAMYL ACETATE-HYDROLYZING ESTERASE 1"/>
    <property type="match status" value="1"/>
</dbReference>
<dbReference type="EMBL" id="JAAWWB010000021">
    <property type="protein sequence ID" value="KAG6756096.1"/>
    <property type="molecule type" value="Genomic_DNA"/>
</dbReference>
<evidence type="ECO:0000313" key="3">
    <source>
        <dbReference type="Proteomes" id="UP000886885"/>
    </source>
</evidence>
<dbReference type="AlphaFoldDB" id="A0A8X8CBM4"/>
<dbReference type="OrthoDB" id="671439at2759"/>
<proteinExistence type="predicted"/>